<organism evidence="2 3">
    <name type="scientific">Campylobacter upsaliensis</name>
    <dbReference type="NCBI Taxonomy" id="28080"/>
    <lineage>
        <taxon>Bacteria</taxon>
        <taxon>Pseudomonadati</taxon>
        <taxon>Campylobacterota</taxon>
        <taxon>Epsilonproteobacteria</taxon>
        <taxon>Campylobacterales</taxon>
        <taxon>Campylobacteraceae</taxon>
        <taxon>Campylobacter</taxon>
    </lineage>
</organism>
<protein>
    <recommendedName>
        <fullName evidence="1">Protein NO VEIN C-terminal domain-containing protein</fullName>
    </recommendedName>
</protein>
<proteinExistence type="predicted"/>
<dbReference type="RefSeq" id="WP_115630832.1">
    <property type="nucleotide sequence ID" value="NZ_JANKIR010000027.1"/>
</dbReference>
<feature type="domain" description="Protein NO VEIN C-terminal" evidence="1">
    <location>
        <begin position="135"/>
        <end position="217"/>
    </location>
</feature>
<dbReference type="InterPro" id="IPR024975">
    <property type="entry name" value="NOV_C"/>
</dbReference>
<accession>A0A381EK09</accession>
<dbReference type="AlphaFoldDB" id="A0A381EK09"/>
<name>A0A381EK09_CAMUP</name>
<dbReference type="EMBL" id="UFUZ01000001">
    <property type="protein sequence ID" value="SUX27354.1"/>
    <property type="molecule type" value="Genomic_DNA"/>
</dbReference>
<dbReference type="Pfam" id="PF13020">
    <property type="entry name" value="NOV_C"/>
    <property type="match status" value="1"/>
</dbReference>
<gene>
    <name evidence="2" type="ORF">NCTC12264_01598</name>
</gene>
<evidence type="ECO:0000313" key="3">
    <source>
        <dbReference type="Proteomes" id="UP000254161"/>
    </source>
</evidence>
<dbReference type="Proteomes" id="UP000254161">
    <property type="component" value="Unassembled WGS sequence"/>
</dbReference>
<evidence type="ECO:0000313" key="2">
    <source>
        <dbReference type="EMBL" id="SUX27354.1"/>
    </source>
</evidence>
<reference evidence="2 3" key="1">
    <citation type="submission" date="2018-06" db="EMBL/GenBank/DDBJ databases">
        <authorList>
            <consortium name="Pathogen Informatics"/>
            <person name="Doyle S."/>
        </authorList>
    </citation>
    <scope>NUCLEOTIDE SEQUENCE [LARGE SCALE GENOMIC DNA]</scope>
    <source>
        <strain evidence="2 3">NCTC12264</strain>
    </source>
</reference>
<evidence type="ECO:0000259" key="1">
    <source>
        <dbReference type="Pfam" id="PF13020"/>
    </source>
</evidence>
<sequence>MPKIHIKNRDKLIICGLFLSKFDDLAYKSLGFSSFIEAFNVLGFALQGKPSNIKNYRDEFDPYFDNARKGWYQRELRIYTKEIFEQYKDMRFESFKNLVSSFLIENYEEKLQVNEFLDSKIESNFIKRVATGKAAEQYFRANFMQYFKDFSLFDSRDFGCGFDFKMQNEKEFYCVEVKGLSEISGNFMLTEKEYNVAQSLQDKYCLYIVSNLKEKPRENVFFNPIKCFNFAKQSRQITQTSYQGSFNV</sequence>